<dbReference type="Proteomes" id="UP000036834">
    <property type="component" value="Unassembled WGS sequence"/>
</dbReference>
<evidence type="ECO:0008006" key="5">
    <source>
        <dbReference type="Google" id="ProtNLM"/>
    </source>
</evidence>
<evidence type="ECO:0000313" key="2">
    <source>
        <dbReference type="EMBL" id="KNB72909.1"/>
    </source>
</evidence>
<dbReference type="EMBL" id="LGIQ01000007">
    <property type="protein sequence ID" value="KNB72909.1"/>
    <property type="molecule type" value="Genomic_DNA"/>
</dbReference>
<dbReference type="OrthoDB" id="2690514at2"/>
<evidence type="ECO:0000313" key="1">
    <source>
        <dbReference type="EMBL" id="GED72736.1"/>
    </source>
</evidence>
<proteinExistence type="predicted"/>
<gene>
    <name evidence="2" type="ORF">ADS79_13855</name>
    <name evidence="1" type="ORF">BRE01_64380</name>
</gene>
<sequence length="351" mass="41378">MTNEPLTLHKQDLLAHIRHQTALANRNNISRTQAYLEFYQQHKEIHWALLAHLVSRNGGWNMTDLKGEWLPLLMDEHAIQPFFWFLERSNWLIFHDAYPQLLLYKEMKRTGADLTSLLGSLGVSIFMHNYWKEFLMNPDSARLTRALIVNEQQYIEQRVVQKPFTLNRIFSTYAFMTQSVLSLSQVLFPYKAHPTDRRISVTGLGVEHFPKVTERIMLGKTLYKLLFEDRFRLEKIHAFTTRIPHTGSRADYWPHLFSPRKSMQSADQSYHMRVDGQNLHEGMSKLYSPALLAVWENIDHAPADGVDWYRDEKWHTMVNEEVTDLSPIDNESYARTLHWMEYGVKWVTTLT</sequence>
<organism evidence="2 3">
    <name type="scientific">Brevibacillus reuszeri</name>
    <dbReference type="NCBI Taxonomy" id="54915"/>
    <lineage>
        <taxon>Bacteria</taxon>
        <taxon>Bacillati</taxon>
        <taxon>Bacillota</taxon>
        <taxon>Bacilli</taxon>
        <taxon>Bacillales</taxon>
        <taxon>Paenibacillaceae</taxon>
        <taxon>Brevibacillus</taxon>
    </lineage>
</organism>
<name>A0A0K9YW09_9BACL</name>
<keyword evidence="4" id="KW-1185">Reference proteome</keyword>
<accession>A0A0K9YW09</accession>
<dbReference type="EMBL" id="BJON01000034">
    <property type="protein sequence ID" value="GED72736.1"/>
    <property type="molecule type" value="Genomic_DNA"/>
</dbReference>
<dbReference type="Pfam" id="PF10720">
    <property type="entry name" value="DUF2515"/>
    <property type="match status" value="1"/>
</dbReference>
<reference evidence="2" key="2">
    <citation type="submission" date="2015-07" db="EMBL/GenBank/DDBJ databases">
        <title>MeaNS - Measles Nucleotide Surveillance Program.</title>
        <authorList>
            <person name="Tran T."/>
            <person name="Druce J."/>
        </authorList>
    </citation>
    <scope>NUCLEOTIDE SEQUENCE</scope>
    <source>
        <strain evidence="2">DSM 9887</strain>
    </source>
</reference>
<evidence type="ECO:0000313" key="3">
    <source>
        <dbReference type="Proteomes" id="UP000036834"/>
    </source>
</evidence>
<protein>
    <recommendedName>
        <fullName evidence="5">DUF2515 domain-containing protein</fullName>
    </recommendedName>
</protein>
<dbReference type="Proteomes" id="UP000319578">
    <property type="component" value="Unassembled WGS sequence"/>
</dbReference>
<dbReference type="RefSeq" id="WP_049738956.1">
    <property type="nucleotide sequence ID" value="NZ_BJON01000034.1"/>
</dbReference>
<reference evidence="3" key="1">
    <citation type="submission" date="2015-07" db="EMBL/GenBank/DDBJ databases">
        <title>Genome sequencing project for genomic taxonomy and phylogenomics of Bacillus-like bacteria.</title>
        <authorList>
            <person name="Liu B."/>
            <person name="Wang J."/>
            <person name="Zhu Y."/>
            <person name="Liu G."/>
            <person name="Chen Q."/>
            <person name="Chen Z."/>
            <person name="Lan J."/>
            <person name="Che J."/>
            <person name="Ge C."/>
            <person name="Shi H."/>
            <person name="Pan Z."/>
            <person name="Liu X."/>
        </authorList>
    </citation>
    <scope>NUCLEOTIDE SEQUENCE [LARGE SCALE GENOMIC DNA]</scope>
    <source>
        <strain evidence="3">DSM 9887</strain>
    </source>
</reference>
<reference evidence="1 4" key="3">
    <citation type="submission" date="2019-06" db="EMBL/GenBank/DDBJ databases">
        <title>Whole genome shotgun sequence of Brevibacillus reuszeri NBRC 15719.</title>
        <authorList>
            <person name="Hosoyama A."/>
            <person name="Uohara A."/>
            <person name="Ohji S."/>
            <person name="Ichikawa N."/>
        </authorList>
    </citation>
    <scope>NUCLEOTIDE SEQUENCE [LARGE SCALE GENOMIC DNA]</scope>
    <source>
        <strain evidence="1 4">NBRC 15719</strain>
    </source>
</reference>
<comment type="caution">
    <text evidence="2">The sequence shown here is derived from an EMBL/GenBank/DDBJ whole genome shotgun (WGS) entry which is preliminary data.</text>
</comment>
<dbReference type="PATRIC" id="fig|54915.3.peg.1777"/>
<dbReference type="STRING" id="54915.ADS79_13855"/>
<evidence type="ECO:0000313" key="4">
    <source>
        <dbReference type="Proteomes" id="UP000319578"/>
    </source>
</evidence>
<dbReference type="InterPro" id="IPR019658">
    <property type="entry name" value="DUF2515"/>
</dbReference>
<dbReference type="AlphaFoldDB" id="A0A0K9YW09"/>